<feature type="transmembrane region" description="Helical" evidence="1">
    <location>
        <begin position="35"/>
        <end position="53"/>
    </location>
</feature>
<proteinExistence type="predicted"/>
<dbReference type="OrthoDB" id="340775at2157"/>
<dbReference type="InterPro" id="IPR058341">
    <property type="entry name" value="DUF8028"/>
</dbReference>
<protein>
    <submittedName>
        <fullName evidence="2">Uncharacterized protein</fullName>
    </submittedName>
</protein>
<accession>A0A0W1R857</accession>
<keyword evidence="1" id="KW-0472">Membrane</keyword>
<feature type="transmembrane region" description="Helical" evidence="1">
    <location>
        <begin position="59"/>
        <end position="80"/>
    </location>
</feature>
<dbReference type="RefSeq" id="WP_058582649.1">
    <property type="nucleotide sequence ID" value="NZ_LOPU01000029.1"/>
</dbReference>
<dbReference type="Proteomes" id="UP000054387">
    <property type="component" value="Unassembled WGS sequence"/>
</dbReference>
<evidence type="ECO:0000313" key="2">
    <source>
        <dbReference type="EMBL" id="KTG09497.1"/>
    </source>
</evidence>
<reference evidence="2 3" key="1">
    <citation type="submission" date="2015-12" db="EMBL/GenBank/DDBJ databases">
        <title>Haloprofundus marisrubri gen. nov., sp. nov., an extremely halophilic archaeon isolated from the Discovery deep brine-seawater interface in the Red Sea.</title>
        <authorList>
            <person name="Zhang G."/>
            <person name="Stingl U."/>
            <person name="Rashid M."/>
        </authorList>
    </citation>
    <scope>NUCLEOTIDE SEQUENCE [LARGE SCALE GENOMIC DNA]</scope>
    <source>
        <strain evidence="2 3">SB9</strain>
    </source>
</reference>
<dbReference type="EMBL" id="LOPU01000029">
    <property type="protein sequence ID" value="KTG09497.1"/>
    <property type="molecule type" value="Genomic_DNA"/>
</dbReference>
<name>A0A0W1R857_9EURY</name>
<gene>
    <name evidence="2" type="ORF">AUR64_17145</name>
</gene>
<comment type="caution">
    <text evidence="2">The sequence shown here is derived from an EMBL/GenBank/DDBJ whole genome shotgun (WGS) entry which is preliminary data.</text>
</comment>
<evidence type="ECO:0000313" key="3">
    <source>
        <dbReference type="Proteomes" id="UP000054387"/>
    </source>
</evidence>
<dbReference type="Pfam" id="PF26071">
    <property type="entry name" value="DUF8028"/>
    <property type="match status" value="1"/>
</dbReference>
<organism evidence="2 3">
    <name type="scientific">Haloprofundus marisrubri</name>
    <dbReference type="NCBI Taxonomy" id="1514971"/>
    <lineage>
        <taxon>Archaea</taxon>
        <taxon>Methanobacteriati</taxon>
        <taxon>Methanobacteriota</taxon>
        <taxon>Stenosarchaea group</taxon>
        <taxon>Halobacteria</taxon>
        <taxon>Halobacteriales</taxon>
        <taxon>Haloferacaceae</taxon>
        <taxon>Haloprofundus</taxon>
    </lineage>
</organism>
<keyword evidence="1" id="KW-0812">Transmembrane</keyword>
<keyword evidence="3" id="KW-1185">Reference proteome</keyword>
<dbReference type="AlphaFoldDB" id="A0A0W1R857"/>
<sequence length="86" mass="9328">MSNSSPLKNERPRQSNSAVDEFSNSLGARILTRPVQFTAFWAAIALPFFYIPLIAGETVFGAGMELLPVLFVANIVALVVGHGHKQ</sequence>
<keyword evidence="1" id="KW-1133">Transmembrane helix</keyword>
<evidence type="ECO:0000256" key="1">
    <source>
        <dbReference type="SAM" id="Phobius"/>
    </source>
</evidence>